<dbReference type="EMBL" id="KK107144">
    <property type="protein sequence ID" value="EZA57564.1"/>
    <property type="molecule type" value="Genomic_DNA"/>
</dbReference>
<accession>A0A026WR36</accession>
<gene>
    <name evidence="2" type="ORF">X777_02104</name>
</gene>
<sequence>MVAGGEEGGGGRQSRLGMYKQKKARPGGRGRARRDGERIRKQPGGTRM</sequence>
<feature type="region of interest" description="Disordered" evidence="1">
    <location>
        <begin position="1"/>
        <end position="48"/>
    </location>
</feature>
<organism evidence="2 3">
    <name type="scientific">Ooceraea biroi</name>
    <name type="common">Clonal raider ant</name>
    <name type="synonym">Cerapachys biroi</name>
    <dbReference type="NCBI Taxonomy" id="2015173"/>
    <lineage>
        <taxon>Eukaryota</taxon>
        <taxon>Metazoa</taxon>
        <taxon>Ecdysozoa</taxon>
        <taxon>Arthropoda</taxon>
        <taxon>Hexapoda</taxon>
        <taxon>Insecta</taxon>
        <taxon>Pterygota</taxon>
        <taxon>Neoptera</taxon>
        <taxon>Endopterygota</taxon>
        <taxon>Hymenoptera</taxon>
        <taxon>Apocrita</taxon>
        <taxon>Aculeata</taxon>
        <taxon>Formicoidea</taxon>
        <taxon>Formicidae</taxon>
        <taxon>Dorylinae</taxon>
        <taxon>Ooceraea</taxon>
    </lineage>
</organism>
<keyword evidence="3" id="KW-1185">Reference proteome</keyword>
<feature type="compositionally biased region" description="Gly residues" evidence="1">
    <location>
        <begin position="1"/>
        <end position="12"/>
    </location>
</feature>
<feature type="compositionally biased region" description="Basic residues" evidence="1">
    <location>
        <begin position="20"/>
        <end position="32"/>
    </location>
</feature>
<evidence type="ECO:0000256" key="1">
    <source>
        <dbReference type="SAM" id="MobiDB-lite"/>
    </source>
</evidence>
<name>A0A026WR36_OOCBI</name>
<evidence type="ECO:0000313" key="3">
    <source>
        <dbReference type="Proteomes" id="UP000053097"/>
    </source>
</evidence>
<dbReference type="Proteomes" id="UP000053097">
    <property type="component" value="Unassembled WGS sequence"/>
</dbReference>
<evidence type="ECO:0000313" key="2">
    <source>
        <dbReference type="EMBL" id="EZA57564.1"/>
    </source>
</evidence>
<dbReference type="AlphaFoldDB" id="A0A026WR36"/>
<proteinExistence type="predicted"/>
<reference evidence="2 3" key="1">
    <citation type="journal article" date="2014" name="Curr. Biol.">
        <title>The genome of the clonal raider ant Cerapachys biroi.</title>
        <authorList>
            <person name="Oxley P.R."/>
            <person name="Ji L."/>
            <person name="Fetter-Pruneda I."/>
            <person name="McKenzie S.K."/>
            <person name="Li C."/>
            <person name="Hu H."/>
            <person name="Zhang G."/>
            <person name="Kronauer D.J."/>
        </authorList>
    </citation>
    <scope>NUCLEOTIDE SEQUENCE [LARGE SCALE GENOMIC DNA]</scope>
</reference>
<protein>
    <submittedName>
        <fullName evidence="2">Uncharacterized protein</fullName>
    </submittedName>
</protein>